<evidence type="ECO:0000313" key="3">
    <source>
        <dbReference type="Proteomes" id="UP000297245"/>
    </source>
</evidence>
<evidence type="ECO:0008006" key="4">
    <source>
        <dbReference type="Google" id="ProtNLM"/>
    </source>
</evidence>
<dbReference type="Gene3D" id="2.60.120.200">
    <property type="match status" value="2"/>
</dbReference>
<sequence>MFTRFHDLPFSVLALLLLQTYHVVAASIDYPSFGDFLSSSSSSPQFKTRDDPAHDRNPNGSFFIWLPEDEYSEDTFLDYVNKLFALDNGLAYVQDAAVFMKGDDTTCVRISIISQYNIRPFILDINHAPWGCVIWPARWTVGGVQSNSQNNTNCDGTIPLNAGCGVQKWSRASYREDFNLQGGGVFAMKWDTRTGSLFGPSSALPFQRISSAVLPTLTQWGPPVAALEPWRLVIR</sequence>
<feature type="chain" id="PRO_5020646537" description="GH16 domain-containing protein" evidence="1">
    <location>
        <begin position="26"/>
        <end position="235"/>
    </location>
</feature>
<accession>A0A4S8M7Q2</accession>
<proteinExistence type="predicted"/>
<dbReference type="OrthoDB" id="192832at2759"/>
<keyword evidence="1" id="KW-0732">Signal</keyword>
<dbReference type="Proteomes" id="UP000297245">
    <property type="component" value="Unassembled WGS sequence"/>
</dbReference>
<feature type="signal peptide" evidence="1">
    <location>
        <begin position="1"/>
        <end position="25"/>
    </location>
</feature>
<organism evidence="2 3">
    <name type="scientific">Dendrothele bispora (strain CBS 962.96)</name>
    <dbReference type="NCBI Taxonomy" id="1314807"/>
    <lineage>
        <taxon>Eukaryota</taxon>
        <taxon>Fungi</taxon>
        <taxon>Dikarya</taxon>
        <taxon>Basidiomycota</taxon>
        <taxon>Agaricomycotina</taxon>
        <taxon>Agaricomycetes</taxon>
        <taxon>Agaricomycetidae</taxon>
        <taxon>Agaricales</taxon>
        <taxon>Agaricales incertae sedis</taxon>
        <taxon>Dendrothele</taxon>
    </lineage>
</organism>
<evidence type="ECO:0000313" key="2">
    <source>
        <dbReference type="EMBL" id="THU98359.1"/>
    </source>
</evidence>
<reference evidence="2 3" key="1">
    <citation type="journal article" date="2019" name="Nat. Ecol. Evol.">
        <title>Megaphylogeny resolves global patterns of mushroom evolution.</title>
        <authorList>
            <person name="Varga T."/>
            <person name="Krizsan K."/>
            <person name="Foldi C."/>
            <person name="Dima B."/>
            <person name="Sanchez-Garcia M."/>
            <person name="Sanchez-Ramirez S."/>
            <person name="Szollosi G.J."/>
            <person name="Szarkandi J.G."/>
            <person name="Papp V."/>
            <person name="Albert L."/>
            <person name="Andreopoulos W."/>
            <person name="Angelini C."/>
            <person name="Antonin V."/>
            <person name="Barry K.W."/>
            <person name="Bougher N.L."/>
            <person name="Buchanan P."/>
            <person name="Buyck B."/>
            <person name="Bense V."/>
            <person name="Catcheside P."/>
            <person name="Chovatia M."/>
            <person name="Cooper J."/>
            <person name="Damon W."/>
            <person name="Desjardin D."/>
            <person name="Finy P."/>
            <person name="Geml J."/>
            <person name="Haridas S."/>
            <person name="Hughes K."/>
            <person name="Justo A."/>
            <person name="Karasinski D."/>
            <person name="Kautmanova I."/>
            <person name="Kiss B."/>
            <person name="Kocsube S."/>
            <person name="Kotiranta H."/>
            <person name="LaButti K.M."/>
            <person name="Lechner B.E."/>
            <person name="Liimatainen K."/>
            <person name="Lipzen A."/>
            <person name="Lukacs Z."/>
            <person name="Mihaltcheva S."/>
            <person name="Morgado L.N."/>
            <person name="Niskanen T."/>
            <person name="Noordeloos M.E."/>
            <person name="Ohm R.A."/>
            <person name="Ortiz-Santana B."/>
            <person name="Ovrebo C."/>
            <person name="Racz N."/>
            <person name="Riley R."/>
            <person name="Savchenko A."/>
            <person name="Shiryaev A."/>
            <person name="Soop K."/>
            <person name="Spirin V."/>
            <person name="Szebenyi C."/>
            <person name="Tomsovsky M."/>
            <person name="Tulloss R.E."/>
            <person name="Uehling J."/>
            <person name="Grigoriev I.V."/>
            <person name="Vagvolgyi C."/>
            <person name="Papp T."/>
            <person name="Martin F.M."/>
            <person name="Miettinen O."/>
            <person name="Hibbett D.S."/>
            <person name="Nagy L.G."/>
        </authorList>
    </citation>
    <scope>NUCLEOTIDE SEQUENCE [LARGE SCALE GENOMIC DNA]</scope>
    <source>
        <strain evidence="2 3">CBS 962.96</strain>
    </source>
</reference>
<protein>
    <recommendedName>
        <fullName evidence="4">GH16 domain-containing protein</fullName>
    </recommendedName>
</protein>
<gene>
    <name evidence="2" type="ORF">K435DRAFT_795743</name>
</gene>
<dbReference type="Pfam" id="PF26113">
    <property type="entry name" value="GH16_XgeA"/>
    <property type="match status" value="2"/>
</dbReference>
<evidence type="ECO:0000256" key="1">
    <source>
        <dbReference type="SAM" id="SignalP"/>
    </source>
</evidence>
<dbReference type="EMBL" id="ML179137">
    <property type="protein sequence ID" value="THU98359.1"/>
    <property type="molecule type" value="Genomic_DNA"/>
</dbReference>
<dbReference type="AlphaFoldDB" id="A0A4S8M7Q2"/>
<keyword evidence="3" id="KW-1185">Reference proteome</keyword>
<name>A0A4S8M7Q2_DENBC</name>